<dbReference type="Gene3D" id="3.30.70.330">
    <property type="match status" value="1"/>
</dbReference>
<dbReference type="SUPFAM" id="SSF54928">
    <property type="entry name" value="RNA-binding domain, RBD"/>
    <property type="match status" value="1"/>
</dbReference>
<dbReference type="InterPro" id="IPR012677">
    <property type="entry name" value="Nucleotide-bd_a/b_plait_sf"/>
</dbReference>
<keyword evidence="2" id="KW-0862">Zinc</keyword>
<dbReference type="InterPro" id="IPR036875">
    <property type="entry name" value="Znf_CCHC_sf"/>
</dbReference>
<reference evidence="7" key="1">
    <citation type="submission" date="2022-04" db="EMBL/GenBank/DDBJ databases">
        <title>A functionally conserved STORR gene fusion in Papaver species that diverged 16.8 million years ago.</title>
        <authorList>
            <person name="Catania T."/>
        </authorList>
    </citation>
    <scope>NUCLEOTIDE SEQUENCE</scope>
    <source>
        <strain evidence="7">S-188037</strain>
    </source>
</reference>
<dbReference type="GO" id="GO:0003723">
    <property type="term" value="F:RNA binding"/>
    <property type="evidence" value="ECO:0007669"/>
    <property type="project" value="UniProtKB-UniRule"/>
</dbReference>
<protein>
    <submittedName>
        <fullName evidence="7">Uncharacterized protein</fullName>
    </submittedName>
</protein>
<dbReference type="PROSITE" id="PS50158">
    <property type="entry name" value="ZF_CCHC"/>
    <property type="match status" value="1"/>
</dbReference>
<dbReference type="Proteomes" id="UP001202328">
    <property type="component" value="Unassembled WGS sequence"/>
</dbReference>
<keyword evidence="1 3" id="KW-0694">RNA-binding</keyword>
<keyword evidence="8" id="KW-1185">Reference proteome</keyword>
<evidence type="ECO:0000259" key="5">
    <source>
        <dbReference type="PROSITE" id="PS50102"/>
    </source>
</evidence>
<dbReference type="AlphaFoldDB" id="A0AAD4STH2"/>
<dbReference type="SMART" id="SM00360">
    <property type="entry name" value="RRM"/>
    <property type="match status" value="1"/>
</dbReference>
<dbReference type="PANTHER" id="PTHR48028">
    <property type="entry name" value="GLYCINE-RICH RNA-BINDING PROTEIN RZ1A"/>
    <property type="match status" value="1"/>
</dbReference>
<keyword evidence="2" id="KW-0479">Metal-binding</keyword>
<evidence type="ECO:0000313" key="7">
    <source>
        <dbReference type="EMBL" id="KAI3923001.1"/>
    </source>
</evidence>
<evidence type="ECO:0000256" key="4">
    <source>
        <dbReference type="SAM" id="MobiDB-lite"/>
    </source>
</evidence>
<feature type="domain" description="RRM" evidence="5">
    <location>
        <begin position="8"/>
        <end position="87"/>
    </location>
</feature>
<evidence type="ECO:0000256" key="2">
    <source>
        <dbReference type="PROSITE-ProRule" id="PRU00047"/>
    </source>
</evidence>
<dbReference type="CDD" id="cd00590">
    <property type="entry name" value="RRM_SF"/>
    <property type="match status" value="1"/>
</dbReference>
<dbReference type="PANTHER" id="PTHR48028:SF2">
    <property type="entry name" value="GLYCINE-RICH RNA-BINDING PROTEIN RZ1A"/>
    <property type="match status" value="1"/>
</dbReference>
<evidence type="ECO:0000256" key="1">
    <source>
        <dbReference type="ARBA" id="ARBA00022884"/>
    </source>
</evidence>
<evidence type="ECO:0000259" key="6">
    <source>
        <dbReference type="PROSITE" id="PS50158"/>
    </source>
</evidence>
<gene>
    <name evidence="7" type="ORF">MKW98_013535</name>
</gene>
<organism evidence="7 8">
    <name type="scientific">Papaver atlanticum</name>
    <dbReference type="NCBI Taxonomy" id="357466"/>
    <lineage>
        <taxon>Eukaryota</taxon>
        <taxon>Viridiplantae</taxon>
        <taxon>Streptophyta</taxon>
        <taxon>Embryophyta</taxon>
        <taxon>Tracheophyta</taxon>
        <taxon>Spermatophyta</taxon>
        <taxon>Magnoliopsida</taxon>
        <taxon>Ranunculales</taxon>
        <taxon>Papaveraceae</taxon>
        <taxon>Papaveroideae</taxon>
        <taxon>Papaver</taxon>
    </lineage>
</organism>
<dbReference type="PROSITE" id="PS50102">
    <property type="entry name" value="RRM"/>
    <property type="match status" value="1"/>
</dbReference>
<evidence type="ECO:0000313" key="8">
    <source>
        <dbReference type="Proteomes" id="UP001202328"/>
    </source>
</evidence>
<feature type="domain" description="CCHC-type" evidence="6">
    <location>
        <begin position="111"/>
        <end position="124"/>
    </location>
</feature>
<evidence type="ECO:0000256" key="3">
    <source>
        <dbReference type="PROSITE-ProRule" id="PRU00176"/>
    </source>
</evidence>
<dbReference type="Gene3D" id="4.10.60.10">
    <property type="entry name" value="Zinc finger, CCHC-type"/>
    <property type="match status" value="1"/>
</dbReference>
<feature type="region of interest" description="Disordered" evidence="4">
    <location>
        <begin position="87"/>
        <end position="108"/>
    </location>
</feature>
<accession>A0AAD4STH2</accession>
<proteinExistence type="predicted"/>
<comment type="caution">
    <text evidence="7">The sequence shown here is derived from an EMBL/GenBank/DDBJ whole genome shotgun (WGS) entry which is preliminary data.</text>
</comment>
<name>A0AAD4STH2_9MAGN</name>
<dbReference type="InterPro" id="IPR001878">
    <property type="entry name" value="Znf_CCHC"/>
</dbReference>
<dbReference type="InterPro" id="IPR000504">
    <property type="entry name" value="RRM_dom"/>
</dbReference>
<dbReference type="InterPro" id="IPR051106">
    <property type="entry name" value="RNA-bind/splicing_reg"/>
</dbReference>
<dbReference type="Pfam" id="PF00098">
    <property type="entry name" value="zf-CCHC"/>
    <property type="match status" value="1"/>
</dbReference>
<dbReference type="InterPro" id="IPR035979">
    <property type="entry name" value="RBD_domain_sf"/>
</dbReference>
<keyword evidence="2" id="KW-0863">Zinc-finger</keyword>
<feature type="non-terminal residue" evidence="7">
    <location>
        <position position="292"/>
    </location>
</feature>
<dbReference type="GO" id="GO:0008270">
    <property type="term" value="F:zinc ion binding"/>
    <property type="evidence" value="ECO:0007669"/>
    <property type="project" value="UniProtKB-KW"/>
</dbReference>
<sequence>MSGRKEQYRISITGLPSDITHSQLIDAFKRYGRILHYKIWHEPVPGGYGGCNGYVTYENQQGMTDAIVNMHGMKLCGHVLTVGKAQSDMTGGNLSGRKRSRNGGDEGGSSCYNCGESGHWARDCYQSGVDSDGGGNGGICGDGDTEIQLEPRKEPVEVDRPCKPCHPESDILGDLQNEGMAGQKENTTKIGGFAVLNKYSALYKAVYERHGHIATNIVIKDSVVALFALVTDLLGVINQMKETSFANLTEPLLEHWDSKVTTAEAVKFNVCWLRKRVNELKAEFASAQTYQS</sequence>
<dbReference type="EMBL" id="JAJJMB010008589">
    <property type="protein sequence ID" value="KAI3923001.1"/>
    <property type="molecule type" value="Genomic_DNA"/>
</dbReference>
<dbReference type="SMART" id="SM00343">
    <property type="entry name" value="ZnF_C2HC"/>
    <property type="match status" value="1"/>
</dbReference>
<dbReference type="Pfam" id="PF00076">
    <property type="entry name" value="RRM_1"/>
    <property type="match status" value="1"/>
</dbReference>
<dbReference type="SUPFAM" id="SSF57756">
    <property type="entry name" value="Retrovirus zinc finger-like domains"/>
    <property type="match status" value="1"/>
</dbReference>